<reference evidence="2" key="1">
    <citation type="journal article" date="2022" name="Environ. Microbiol.">
        <title>Geoalkalibacter halelectricus SAP #1 sp. nov. possessing extracellular electron transfer and mineral#reducing capabilities from a haloalkaline environment.</title>
        <authorList>
            <person name="Yadav S."/>
            <person name="Singh R."/>
            <person name="Sundharam S.S."/>
            <person name="Chaudhary S."/>
            <person name="Krishnamurthi S."/>
            <person name="Patil S.A."/>
        </authorList>
    </citation>
    <scope>NUCLEOTIDE SEQUENCE</scope>
    <source>
        <strain evidence="2">SAP-1</strain>
    </source>
</reference>
<protein>
    <submittedName>
        <fullName evidence="2">Carboxypeptidase regulatory-like domain-containing protein</fullName>
    </submittedName>
</protein>
<keyword evidence="1" id="KW-0732">Signal</keyword>
<evidence type="ECO:0000313" key="2">
    <source>
        <dbReference type="EMBL" id="UWZ80749.1"/>
    </source>
</evidence>
<dbReference type="Proteomes" id="UP001060414">
    <property type="component" value="Chromosome"/>
</dbReference>
<proteinExistence type="predicted"/>
<feature type="signal peptide" evidence="1">
    <location>
        <begin position="1"/>
        <end position="24"/>
    </location>
</feature>
<feature type="chain" id="PRO_5046486787" evidence="1">
    <location>
        <begin position="25"/>
        <end position="109"/>
    </location>
</feature>
<dbReference type="RefSeq" id="WP_260749113.1">
    <property type="nucleotide sequence ID" value="NZ_CP092109.1"/>
</dbReference>
<evidence type="ECO:0000256" key="1">
    <source>
        <dbReference type="SAM" id="SignalP"/>
    </source>
</evidence>
<evidence type="ECO:0000313" key="3">
    <source>
        <dbReference type="Proteomes" id="UP001060414"/>
    </source>
</evidence>
<sequence>MNAYFRPALAALFLVILAVSPTWAHSVSIFAYVDNQRIYTESYFSTGQPVREGRVLVFDGARDRLLEGKTDAEGLFDFAIPKIDDLSIVIEAGLGHKAVFVLDKSDLQE</sequence>
<gene>
    <name evidence="2" type="ORF">L9S41_04940</name>
</gene>
<accession>A0ABY5ZSW1</accession>
<organism evidence="2 3">
    <name type="scientific">Geoalkalibacter halelectricus</name>
    <dbReference type="NCBI Taxonomy" id="2847045"/>
    <lineage>
        <taxon>Bacteria</taxon>
        <taxon>Pseudomonadati</taxon>
        <taxon>Thermodesulfobacteriota</taxon>
        <taxon>Desulfuromonadia</taxon>
        <taxon>Desulfuromonadales</taxon>
        <taxon>Geoalkalibacteraceae</taxon>
        <taxon>Geoalkalibacter</taxon>
    </lineage>
</organism>
<keyword evidence="3" id="KW-1185">Reference proteome</keyword>
<name>A0ABY5ZSW1_9BACT</name>
<dbReference type="EMBL" id="CP092109">
    <property type="protein sequence ID" value="UWZ80749.1"/>
    <property type="molecule type" value="Genomic_DNA"/>
</dbReference>